<organism evidence="2">
    <name type="scientific">Oryza barthii</name>
    <dbReference type="NCBI Taxonomy" id="65489"/>
    <lineage>
        <taxon>Eukaryota</taxon>
        <taxon>Viridiplantae</taxon>
        <taxon>Streptophyta</taxon>
        <taxon>Embryophyta</taxon>
        <taxon>Tracheophyta</taxon>
        <taxon>Spermatophyta</taxon>
        <taxon>Magnoliopsida</taxon>
        <taxon>Liliopsida</taxon>
        <taxon>Poales</taxon>
        <taxon>Poaceae</taxon>
        <taxon>BOP clade</taxon>
        <taxon>Oryzoideae</taxon>
        <taxon>Oryzeae</taxon>
        <taxon>Oryzinae</taxon>
        <taxon>Oryza</taxon>
    </lineage>
</organism>
<dbReference type="STRING" id="65489.A0A0D3H820"/>
<evidence type="ECO:0000313" key="3">
    <source>
        <dbReference type="Proteomes" id="UP000026960"/>
    </source>
</evidence>
<dbReference type="AlphaFoldDB" id="A0A0D3H820"/>
<dbReference type="PANTHER" id="PTHR35502:SF1">
    <property type="entry name" value="OS09G0476000 PROTEIN"/>
    <property type="match status" value="1"/>
</dbReference>
<dbReference type="Proteomes" id="UP000026960">
    <property type="component" value="Chromosome 9"/>
</dbReference>
<protein>
    <submittedName>
        <fullName evidence="2">Uncharacterized protein</fullName>
    </submittedName>
</protein>
<dbReference type="eggNOG" id="ENOG502QS43">
    <property type="taxonomic scope" value="Eukaryota"/>
</dbReference>
<feature type="compositionally biased region" description="Basic residues" evidence="1">
    <location>
        <begin position="96"/>
        <end position="107"/>
    </location>
</feature>
<dbReference type="Gene3D" id="6.10.140.920">
    <property type="match status" value="1"/>
</dbReference>
<dbReference type="HOGENOM" id="CLU_078364_1_0_1"/>
<dbReference type="InterPro" id="IPR040289">
    <property type="entry name" value="MBP2C"/>
</dbReference>
<dbReference type="EnsemblPlants" id="OBART09G13880.1">
    <property type="protein sequence ID" value="OBART09G13880.1"/>
    <property type="gene ID" value="OBART09G13880"/>
</dbReference>
<reference evidence="2" key="1">
    <citation type="journal article" date="2009" name="Rice">
        <title>De Novo Next Generation Sequencing of Plant Genomes.</title>
        <authorList>
            <person name="Rounsley S."/>
            <person name="Marri P.R."/>
            <person name="Yu Y."/>
            <person name="He R."/>
            <person name="Sisneros N."/>
            <person name="Goicoechea J.L."/>
            <person name="Lee S.J."/>
            <person name="Angelova A."/>
            <person name="Kudrna D."/>
            <person name="Luo M."/>
            <person name="Affourtit J."/>
            <person name="Desany B."/>
            <person name="Knight J."/>
            <person name="Niazi F."/>
            <person name="Egholm M."/>
            <person name="Wing R.A."/>
        </authorList>
    </citation>
    <scope>NUCLEOTIDE SEQUENCE [LARGE SCALE GENOMIC DNA]</scope>
    <source>
        <strain evidence="2">cv. IRGC 105608</strain>
    </source>
</reference>
<proteinExistence type="predicted"/>
<dbReference type="GO" id="GO:0008017">
    <property type="term" value="F:microtubule binding"/>
    <property type="evidence" value="ECO:0007669"/>
    <property type="project" value="InterPro"/>
</dbReference>
<evidence type="ECO:0000256" key="1">
    <source>
        <dbReference type="SAM" id="MobiDB-lite"/>
    </source>
</evidence>
<keyword evidence="3" id="KW-1185">Reference proteome</keyword>
<feature type="region of interest" description="Disordered" evidence="1">
    <location>
        <begin position="88"/>
        <end position="111"/>
    </location>
</feature>
<accession>A0A0D3H820</accession>
<dbReference type="PANTHER" id="PTHR35502">
    <property type="entry name" value="PROTEIN MICROTUBULE BINDING PROTEIN 2C"/>
    <property type="match status" value="1"/>
</dbReference>
<name>A0A0D3H820_9ORYZ</name>
<dbReference type="GO" id="GO:0010497">
    <property type="term" value="P:plasmodesmata-mediated intercellular transport"/>
    <property type="evidence" value="ECO:0007669"/>
    <property type="project" value="InterPro"/>
</dbReference>
<sequence>MVGGEMSKQWTRSVARAREVSWAENGISVGKSIGVFDRIRGRRCDMEESLDLETIDLGRRSWEASRRGPMARRLSAVSYTAAPNLTKKVPDPKVVKPARRTTPVKKRPQVDQAQKQREELAALQEQLSGLQKKLLEKDEALRSAEHLISRISAANAAVDELRGQLTEKESQIESTGSELHGAKIQLAEKQAALEKLEWEAKVSSTKVEELQVDVASMDVEISALMKLFRKITENDRAPYSRERADDSSLECEPVQLDDMVGDIDMEKMEQEMSAYATALAAAKDNPTDEFLKAVTEARLRLQAFVL</sequence>
<dbReference type="PaxDb" id="65489-OBART09G13880.1"/>
<reference evidence="2" key="2">
    <citation type="submission" date="2015-03" db="UniProtKB">
        <authorList>
            <consortium name="EnsemblPlants"/>
        </authorList>
    </citation>
    <scope>IDENTIFICATION</scope>
</reference>
<evidence type="ECO:0000313" key="2">
    <source>
        <dbReference type="EnsemblPlants" id="OBART09G13880.1"/>
    </source>
</evidence>
<dbReference type="Gramene" id="OBART09G13880.1">
    <property type="protein sequence ID" value="OBART09G13880.1"/>
    <property type="gene ID" value="OBART09G13880"/>
</dbReference>